<keyword evidence="1" id="KW-0808">Transferase</keyword>
<dbReference type="RefSeq" id="WP_345481375.1">
    <property type="nucleotide sequence ID" value="NZ_BAABLP010000004.1"/>
</dbReference>
<keyword evidence="2" id="KW-1185">Reference proteome</keyword>
<dbReference type="SUPFAM" id="SSF52540">
    <property type="entry name" value="P-loop containing nucleoside triphosphate hydrolases"/>
    <property type="match status" value="1"/>
</dbReference>
<dbReference type="Gene3D" id="3.40.50.300">
    <property type="entry name" value="P-loop containing nucleotide triphosphate hydrolases"/>
    <property type="match status" value="1"/>
</dbReference>
<proteinExistence type="predicted"/>
<reference evidence="2" key="1">
    <citation type="journal article" date="2019" name="Int. J. Syst. Evol. Microbiol.">
        <title>The Global Catalogue of Microorganisms (GCM) 10K type strain sequencing project: providing services to taxonomists for standard genome sequencing and annotation.</title>
        <authorList>
            <consortium name="The Broad Institute Genomics Platform"/>
            <consortium name="The Broad Institute Genome Sequencing Center for Infectious Disease"/>
            <person name="Wu L."/>
            <person name="Ma J."/>
        </authorList>
    </citation>
    <scope>NUCLEOTIDE SEQUENCE [LARGE SCALE GENOMIC DNA]</scope>
    <source>
        <strain evidence="2">JCM 19015</strain>
    </source>
</reference>
<organism evidence="1 2">
    <name type="scientific">Amnibacterium soli</name>
    <dbReference type="NCBI Taxonomy" id="1282736"/>
    <lineage>
        <taxon>Bacteria</taxon>
        <taxon>Bacillati</taxon>
        <taxon>Actinomycetota</taxon>
        <taxon>Actinomycetes</taxon>
        <taxon>Micrococcales</taxon>
        <taxon>Microbacteriaceae</taxon>
        <taxon>Amnibacterium</taxon>
    </lineage>
</organism>
<dbReference type="Pfam" id="PF13671">
    <property type="entry name" value="AAA_33"/>
    <property type="match status" value="1"/>
</dbReference>
<gene>
    <name evidence="1" type="ORF">GCM10025783_23400</name>
</gene>
<dbReference type="GO" id="GO:0016301">
    <property type="term" value="F:kinase activity"/>
    <property type="evidence" value="ECO:0007669"/>
    <property type="project" value="UniProtKB-KW"/>
</dbReference>
<comment type="caution">
    <text evidence="1">The sequence shown here is derived from an EMBL/GenBank/DDBJ whole genome shotgun (WGS) entry which is preliminary data.</text>
</comment>
<evidence type="ECO:0000313" key="1">
    <source>
        <dbReference type="EMBL" id="GAA4750217.1"/>
    </source>
</evidence>
<dbReference type="InterPro" id="IPR027417">
    <property type="entry name" value="P-loop_NTPase"/>
</dbReference>
<protein>
    <submittedName>
        <fullName evidence="1">Kinase</fullName>
    </submittedName>
</protein>
<sequence>MLIVLRGNSGSGKSTVAEALQQELGWPTAVLEQDHFRRVVYAERQGRTHPTGMAHAALLEAAAAHCLGQGQHLVLEGVFNAERYAGMLERIAALADDARFLAFDLSFEETVRRHADRPKASAFDVEEMRGWYHGWNPLPFVEEQRIGADESVAAVVRRVLGGP</sequence>
<keyword evidence="1" id="KW-0418">Kinase</keyword>
<name>A0ABP8Z9E4_9MICO</name>
<dbReference type="EMBL" id="BAABLP010000004">
    <property type="protein sequence ID" value="GAA4750217.1"/>
    <property type="molecule type" value="Genomic_DNA"/>
</dbReference>
<evidence type="ECO:0000313" key="2">
    <source>
        <dbReference type="Proteomes" id="UP001500121"/>
    </source>
</evidence>
<accession>A0ABP8Z9E4</accession>
<dbReference type="Proteomes" id="UP001500121">
    <property type="component" value="Unassembled WGS sequence"/>
</dbReference>